<keyword evidence="1" id="KW-0472">Membrane</keyword>
<keyword evidence="1" id="KW-1133">Transmembrane helix</keyword>
<gene>
    <name evidence="3" type="ORF">GV64_05885</name>
</gene>
<evidence type="ECO:0000259" key="2">
    <source>
        <dbReference type="PROSITE" id="PS50965"/>
    </source>
</evidence>
<accession>A0A081K848</accession>
<sequence>MRKGWRSPLKEKPLRNPGQSLDEYIQNLLDVEINSYLVVALTALVLAFYEWYRWYTDVGYHPVALTIIAVLAVLYSAWKIRRLMVKVNRLKQGRDGEKIVGQYLDNLKASGYRVFHDIVCDDFNIDHVVICEHGLFTIETKTYSKPGSGSSAVVVKGDQITVNGFTTEKIVHQAKAEADWLRQLLLETTGETHPIRPVVLFPEWYVNSSQANRDIWVLNPKALPTFIANTPKLLSKQQVMQATYSVSRYIRTT</sequence>
<dbReference type="AlphaFoldDB" id="A0A081K848"/>
<feature type="transmembrane region" description="Helical" evidence="1">
    <location>
        <begin position="33"/>
        <end position="52"/>
    </location>
</feature>
<keyword evidence="1" id="KW-0812">Transmembrane</keyword>
<dbReference type="InterPro" id="IPR011528">
    <property type="entry name" value="NERD"/>
</dbReference>
<name>A0A081K848_9GAMM</name>
<dbReference type="PROSITE" id="PS50965">
    <property type="entry name" value="NERD"/>
    <property type="match status" value="1"/>
</dbReference>
<reference evidence="3 4" key="1">
    <citation type="submission" date="2014-06" db="EMBL/GenBank/DDBJ databases">
        <title>Whole Genome Sequences of Three Symbiotic Endozoicomonas Bacteria.</title>
        <authorList>
            <person name="Neave M.J."/>
            <person name="Apprill A."/>
            <person name="Voolstra C.R."/>
        </authorList>
    </citation>
    <scope>NUCLEOTIDE SEQUENCE [LARGE SCALE GENOMIC DNA]</scope>
    <source>
        <strain evidence="3 4">DSM 22380</strain>
    </source>
</reference>
<proteinExistence type="predicted"/>
<organism evidence="3 4">
    <name type="scientific">Endozoicomonas elysicola</name>
    <dbReference type="NCBI Taxonomy" id="305900"/>
    <lineage>
        <taxon>Bacteria</taxon>
        <taxon>Pseudomonadati</taxon>
        <taxon>Pseudomonadota</taxon>
        <taxon>Gammaproteobacteria</taxon>
        <taxon>Oceanospirillales</taxon>
        <taxon>Endozoicomonadaceae</taxon>
        <taxon>Endozoicomonas</taxon>
    </lineage>
</organism>
<dbReference type="eggNOG" id="ENOG5032B6M">
    <property type="taxonomic scope" value="Bacteria"/>
</dbReference>
<keyword evidence="4" id="KW-1185">Reference proteome</keyword>
<dbReference type="EMBL" id="JOJP01000001">
    <property type="protein sequence ID" value="KEI70324.1"/>
    <property type="molecule type" value="Genomic_DNA"/>
</dbReference>
<feature type="domain" description="NERD" evidence="2">
    <location>
        <begin position="92"/>
        <end position="208"/>
    </location>
</feature>
<evidence type="ECO:0000313" key="3">
    <source>
        <dbReference type="EMBL" id="KEI70324.1"/>
    </source>
</evidence>
<protein>
    <recommendedName>
        <fullName evidence="2">NERD domain-containing protein</fullName>
    </recommendedName>
</protein>
<evidence type="ECO:0000313" key="4">
    <source>
        <dbReference type="Proteomes" id="UP000027997"/>
    </source>
</evidence>
<feature type="transmembrane region" description="Helical" evidence="1">
    <location>
        <begin position="58"/>
        <end position="78"/>
    </location>
</feature>
<dbReference type="Proteomes" id="UP000027997">
    <property type="component" value="Unassembled WGS sequence"/>
</dbReference>
<dbReference type="Pfam" id="PF08378">
    <property type="entry name" value="NERD"/>
    <property type="match status" value="1"/>
</dbReference>
<comment type="caution">
    <text evidence="3">The sequence shown here is derived from an EMBL/GenBank/DDBJ whole genome shotgun (WGS) entry which is preliminary data.</text>
</comment>
<evidence type="ECO:0000256" key="1">
    <source>
        <dbReference type="SAM" id="Phobius"/>
    </source>
</evidence>
<dbReference type="RefSeq" id="WP_020581124.1">
    <property type="nucleotide sequence ID" value="NZ_JOJP01000001.1"/>
</dbReference>